<keyword evidence="3" id="KW-1185">Reference proteome</keyword>
<dbReference type="InterPro" id="IPR051544">
    <property type="entry name" value="TPS_OM_transporter"/>
</dbReference>
<dbReference type="PANTHER" id="PTHR34597:SF3">
    <property type="entry name" value="OUTER MEMBRANE TRANSPORTER CDIB"/>
    <property type="match status" value="1"/>
</dbReference>
<dbReference type="SUPFAM" id="SSF56300">
    <property type="entry name" value="Metallo-dependent phosphatases"/>
    <property type="match status" value="1"/>
</dbReference>
<proteinExistence type="predicted"/>
<dbReference type="Gene3D" id="3.60.21.10">
    <property type="match status" value="1"/>
</dbReference>
<dbReference type="Pfam" id="PF00149">
    <property type="entry name" value="Metallophos"/>
    <property type="match status" value="1"/>
</dbReference>
<evidence type="ECO:0000259" key="1">
    <source>
        <dbReference type="Pfam" id="PF00149"/>
    </source>
</evidence>
<dbReference type="Proteomes" id="UP001589607">
    <property type="component" value="Unassembled WGS sequence"/>
</dbReference>
<organism evidence="2 3">
    <name type="scientific">Flavobacterium jumunjinense</name>
    <dbReference type="NCBI Taxonomy" id="998845"/>
    <lineage>
        <taxon>Bacteria</taxon>
        <taxon>Pseudomonadati</taxon>
        <taxon>Bacteroidota</taxon>
        <taxon>Flavobacteriia</taxon>
        <taxon>Flavobacteriales</taxon>
        <taxon>Flavobacteriaceae</taxon>
        <taxon>Flavobacterium</taxon>
    </lineage>
</organism>
<dbReference type="EMBL" id="JBHMEY010000094">
    <property type="protein sequence ID" value="MFB9098648.1"/>
    <property type="molecule type" value="Genomic_DNA"/>
</dbReference>
<sequence length="1204" mass="137586">MQLQIKEEKENKVIQLNENQEIAHTFYLMGDAGNAKKDSTTVALSLFSKKLDIANENATVLFLGDNIYPKGLPEKDSEERALAEHHLNVQVEAVKQFKGKTIFLPGNHDWYNNGVEGLKRQQKYIEDKLGKKSFLPKNGCPLEKIKIGEDIVLLLIDSEWYITNWDKHPTINDDCDIKTRAQFLDEFRSEIKKARGKTTIVAIHHPMFSNGPHGGQYSFKNTMQPFFPLGNIKNLLRETTGVVNADLQNVHYNELKKNIVAASQFNDKVIIVSGHEHSLQYLVQDNIPQIISGSGSKTTATRNVGGGKYAHAANGFAILEIYENGASLVKFINAENDTVEYETQVLGATTKKYIEEFQPIVQDSIKVAIYTEEETTKNKLHKLLWGERFRKYYSVPVQAKIVNLDTLFGGLTPVRKGGGTQSRALRLEAKDGKQYVMRAMKKNASQYIQAAMFKDQYVEGQFRNTASESLVKDVFTGSYPYAPFVVGTLSDVIGLHHLNSNLYYIPKQKALGDFNSEFGDELYLFEEHASDGHLELAGNNFSGEIISTHDVFKEIHDDESKKIDEKAFVKARLFDMLVGDWDRHQDQWRWLQFKENGQTIYRPLPRDRDQPFSRMSDGFLLGAAVRLIPAAKILRKYNDDLKDVKGFNFEPFPLDMAFTNQLEKKDWEEQVKYIQENITDEVIDEAFRIVPKEVNDATIIEIKETLKARRSNLQAISDRYFAVVNKFAVLTATNKDDYIKINCLANGNVEVTFLRKKDKTIKDQFFHRIYNPKETKEIWVYGLDDDDTFEVTGKSKKIKIRLIGGQNNDDYKVEQGKNIVIYDYKSKKNNVKEAHKATLNLQDDYNVNVYDYKKIKNNTNQIIPIIGANPDDGLKIGFTDLYTKYGFERNPFSSQHEVKAAYYFATNGYELSYKAEIANVIGNFNLELHTALQSPNFSQNFFGYGNETLNEYDDDNLDYNRIKVRKFTLSPSLKWRSRSGSIAALKMTYESIEVNNTPYRFVENNIQLPNYIFDEVQFVGAEINYQFENYDNKANPTNGMKTAFSFGYKANIDTKNRNFAYLIPEVSFNQKLIPSGRLVLATKLKSHIIFGNNFEFYQGASIGGADGLRGYRNERFLGNQSFYQNTDIRYSFNSLKTRIIPVRFGLYGGFDYGRVWLENEKSNKWNNSYGGGFFIDGVELLTANFGVFGSSDGVRVAFGLGFGF</sequence>
<name>A0ABV5GTE1_9FLAO</name>
<dbReference type="InterPro" id="IPR004843">
    <property type="entry name" value="Calcineurin-like_PHP"/>
</dbReference>
<feature type="domain" description="Calcineurin-like phosphoesterase" evidence="1">
    <location>
        <begin position="49"/>
        <end position="253"/>
    </location>
</feature>
<dbReference type="PANTHER" id="PTHR34597">
    <property type="entry name" value="SLR1661 PROTEIN"/>
    <property type="match status" value="1"/>
</dbReference>
<protein>
    <submittedName>
        <fullName evidence="2">Metallophosphoesterase</fullName>
    </submittedName>
</protein>
<accession>A0ABV5GTE1</accession>
<gene>
    <name evidence="2" type="ORF">ACFFVF_19250</name>
</gene>
<dbReference type="Gene3D" id="2.40.160.50">
    <property type="entry name" value="membrane protein fhac: a member of the omp85/tpsb transporter family"/>
    <property type="match status" value="1"/>
</dbReference>
<comment type="caution">
    <text evidence="2">The sequence shown here is derived from an EMBL/GenBank/DDBJ whole genome shotgun (WGS) entry which is preliminary data.</text>
</comment>
<evidence type="ECO:0000313" key="2">
    <source>
        <dbReference type="EMBL" id="MFB9098648.1"/>
    </source>
</evidence>
<dbReference type="InterPro" id="IPR029052">
    <property type="entry name" value="Metallo-depent_PP-like"/>
</dbReference>
<evidence type="ECO:0000313" key="3">
    <source>
        <dbReference type="Proteomes" id="UP001589607"/>
    </source>
</evidence>
<dbReference type="RefSeq" id="WP_236458676.1">
    <property type="nucleotide sequence ID" value="NZ_CBCSGE010000001.1"/>
</dbReference>
<reference evidence="2 3" key="1">
    <citation type="submission" date="2024-09" db="EMBL/GenBank/DDBJ databases">
        <authorList>
            <person name="Sun Q."/>
            <person name="Mori K."/>
        </authorList>
    </citation>
    <scope>NUCLEOTIDE SEQUENCE [LARGE SCALE GENOMIC DNA]</scope>
    <source>
        <strain evidence="2 3">CECT 7955</strain>
    </source>
</reference>